<dbReference type="GO" id="GO:0140662">
    <property type="term" value="F:ATP-dependent protein folding chaperone"/>
    <property type="evidence" value="ECO:0007669"/>
    <property type="project" value="InterPro"/>
</dbReference>
<name>A0A517TCV8_9PLAN</name>
<dbReference type="InterPro" id="IPR043129">
    <property type="entry name" value="ATPase_NBD"/>
</dbReference>
<dbReference type="SUPFAM" id="SSF53067">
    <property type="entry name" value="Actin-like ATPase domain"/>
    <property type="match status" value="2"/>
</dbReference>
<evidence type="ECO:0000256" key="4">
    <source>
        <dbReference type="ARBA" id="ARBA00023186"/>
    </source>
</evidence>
<feature type="compositionally biased region" description="Basic and acidic residues" evidence="6">
    <location>
        <begin position="508"/>
        <end position="522"/>
    </location>
</feature>
<keyword evidence="4" id="KW-0143">Chaperone</keyword>
<comment type="similarity">
    <text evidence="1 5">Belongs to the heat shock protein 70 family.</text>
</comment>
<keyword evidence="8" id="KW-1185">Reference proteome</keyword>
<evidence type="ECO:0000256" key="1">
    <source>
        <dbReference type="ARBA" id="ARBA00007381"/>
    </source>
</evidence>
<dbReference type="PANTHER" id="PTHR19375">
    <property type="entry name" value="HEAT SHOCK PROTEIN 70KDA"/>
    <property type="match status" value="1"/>
</dbReference>
<dbReference type="EMBL" id="CP036316">
    <property type="protein sequence ID" value="QDT66209.1"/>
    <property type="molecule type" value="Genomic_DNA"/>
</dbReference>
<dbReference type="GO" id="GO:0005524">
    <property type="term" value="F:ATP binding"/>
    <property type="evidence" value="ECO:0007669"/>
    <property type="project" value="UniProtKB-KW"/>
</dbReference>
<evidence type="ECO:0000256" key="3">
    <source>
        <dbReference type="ARBA" id="ARBA00022840"/>
    </source>
</evidence>
<dbReference type="PRINTS" id="PR00301">
    <property type="entry name" value="HEATSHOCK70"/>
</dbReference>
<keyword evidence="3 5" id="KW-0067">ATP-binding</keyword>
<dbReference type="AlphaFoldDB" id="A0A517TCV8"/>
<dbReference type="CDD" id="cd24029">
    <property type="entry name" value="ASKHA_NBD_HSP70_DnaK_HscA_HscC"/>
    <property type="match status" value="1"/>
</dbReference>
<dbReference type="RefSeq" id="WP_145265125.1">
    <property type="nucleotide sequence ID" value="NZ_CP036316.1"/>
</dbReference>
<dbReference type="InterPro" id="IPR013126">
    <property type="entry name" value="Hsp_70_fam"/>
</dbReference>
<dbReference type="KEGG" id="chya:V22_34740"/>
<dbReference type="FunFam" id="3.30.420.40:FF:000545">
    <property type="entry name" value="Endoplasmic reticulum chaperone BiP"/>
    <property type="match status" value="1"/>
</dbReference>
<reference evidence="7 8" key="1">
    <citation type="submission" date="2019-02" db="EMBL/GenBank/DDBJ databases">
        <title>Deep-cultivation of Planctomycetes and their phenomic and genomic characterization uncovers novel biology.</title>
        <authorList>
            <person name="Wiegand S."/>
            <person name="Jogler M."/>
            <person name="Boedeker C."/>
            <person name="Pinto D."/>
            <person name="Vollmers J."/>
            <person name="Rivas-Marin E."/>
            <person name="Kohn T."/>
            <person name="Peeters S.H."/>
            <person name="Heuer A."/>
            <person name="Rast P."/>
            <person name="Oberbeckmann S."/>
            <person name="Bunk B."/>
            <person name="Jeske O."/>
            <person name="Meyerdierks A."/>
            <person name="Storesund J.E."/>
            <person name="Kallscheuer N."/>
            <person name="Luecker S."/>
            <person name="Lage O.M."/>
            <person name="Pohl T."/>
            <person name="Merkel B.J."/>
            <person name="Hornburger P."/>
            <person name="Mueller R.-W."/>
            <person name="Bruemmer F."/>
            <person name="Labrenz M."/>
            <person name="Spormann A.M."/>
            <person name="Op den Camp H."/>
            <person name="Overmann J."/>
            <person name="Amann R."/>
            <person name="Jetten M.S.M."/>
            <person name="Mascher T."/>
            <person name="Medema M.H."/>
            <person name="Devos D.P."/>
            <person name="Kaster A.-K."/>
            <person name="Ovreas L."/>
            <person name="Rohde M."/>
            <person name="Galperin M.Y."/>
            <person name="Jogler C."/>
        </authorList>
    </citation>
    <scope>NUCLEOTIDE SEQUENCE [LARGE SCALE GENOMIC DNA]</scope>
    <source>
        <strain evidence="7 8">V22</strain>
    </source>
</reference>
<evidence type="ECO:0000256" key="6">
    <source>
        <dbReference type="SAM" id="MobiDB-lite"/>
    </source>
</evidence>
<dbReference type="PROSITE" id="PS00297">
    <property type="entry name" value="HSP70_1"/>
    <property type="match status" value="1"/>
</dbReference>
<evidence type="ECO:0000256" key="2">
    <source>
        <dbReference type="ARBA" id="ARBA00022741"/>
    </source>
</evidence>
<protein>
    <submittedName>
        <fullName evidence="7">Chaperone protein dnaK2</fullName>
    </submittedName>
</protein>
<dbReference type="InterPro" id="IPR018181">
    <property type="entry name" value="Heat_shock_70_CS"/>
</dbReference>
<dbReference type="PROSITE" id="PS00329">
    <property type="entry name" value="HSP70_2"/>
    <property type="match status" value="1"/>
</dbReference>
<sequence>MSSLPAPAVGIDLGTTYSTIACMNQHGEPMTIPNADGEFSTPSVVLYENGEPIVGTHALRSAIRYPGQVIQQSKRFMGEPEKQWVINGKAYKPVDVASHILTSLIESAEPHVGKIKHAVITVPALFGDVERRATIEAGLKAGLEKVDLINEPVAAALCHVLGSEGLWFTEVANPQRLLVFDLGGGTLDLSIVKYSREEVSVLASGGDLKLGGYDWNLRLLNAISRSFTKDFDADPRKDAESLQLLSNEIEQAKRALSVRPRATLTCQHEGHRKTYVVQRDQFERLTQTLVNKCTAVTLKLLKKKKFGWAHIDTVLTTGGASRMPMVRGMLKKMSGTTLNTSLSPDLSVAHGACYYAGMLMTNNDFARAIVSRRGGGKGPALPKTQLSVSPRSLGLLVREQVGEKRVPHFIIAQDTPLPIEVNAEFGTVIDNQKQIKLPVIESDPTGKNPFAPIGTCDLLELPDGLPEGTKVNVKITYDRNGIVHVKVVEKTSGKSAETDLKILPSRSGPDRNTPKSSAEKVSDTSPQAKPSPKTAPGKVVTTTQRDEQMPADEGESQFWHEIYTAQQNPEKS</sequence>
<dbReference type="Proteomes" id="UP000319976">
    <property type="component" value="Chromosome"/>
</dbReference>
<dbReference type="Pfam" id="PF00012">
    <property type="entry name" value="HSP70"/>
    <property type="match status" value="1"/>
</dbReference>
<feature type="region of interest" description="Disordered" evidence="6">
    <location>
        <begin position="494"/>
        <end position="558"/>
    </location>
</feature>
<dbReference type="Gene3D" id="2.60.34.10">
    <property type="entry name" value="Substrate Binding Domain Of DNAk, Chain A, domain 1"/>
    <property type="match status" value="1"/>
</dbReference>
<dbReference type="Gene3D" id="3.30.420.40">
    <property type="match status" value="2"/>
</dbReference>
<evidence type="ECO:0000313" key="8">
    <source>
        <dbReference type="Proteomes" id="UP000319976"/>
    </source>
</evidence>
<proteinExistence type="inferred from homology"/>
<gene>
    <name evidence="7" type="primary">dnaK2</name>
    <name evidence="7" type="ORF">V22_34740</name>
</gene>
<evidence type="ECO:0000256" key="5">
    <source>
        <dbReference type="RuleBase" id="RU003322"/>
    </source>
</evidence>
<dbReference type="OrthoDB" id="9766019at2"/>
<dbReference type="SUPFAM" id="SSF100920">
    <property type="entry name" value="Heat shock protein 70kD (HSP70), peptide-binding domain"/>
    <property type="match status" value="1"/>
</dbReference>
<evidence type="ECO:0000313" key="7">
    <source>
        <dbReference type="EMBL" id="QDT66209.1"/>
    </source>
</evidence>
<organism evidence="7 8">
    <name type="scientific">Calycomorphotria hydatis</name>
    <dbReference type="NCBI Taxonomy" id="2528027"/>
    <lineage>
        <taxon>Bacteria</taxon>
        <taxon>Pseudomonadati</taxon>
        <taxon>Planctomycetota</taxon>
        <taxon>Planctomycetia</taxon>
        <taxon>Planctomycetales</taxon>
        <taxon>Planctomycetaceae</taxon>
        <taxon>Calycomorphotria</taxon>
    </lineage>
</organism>
<dbReference type="FunFam" id="3.90.640.10:FF:000003">
    <property type="entry name" value="Molecular chaperone DnaK"/>
    <property type="match status" value="1"/>
</dbReference>
<dbReference type="InterPro" id="IPR029047">
    <property type="entry name" value="HSP70_peptide-bd_sf"/>
</dbReference>
<keyword evidence="2 5" id="KW-0547">Nucleotide-binding</keyword>
<accession>A0A517TCV8</accession>
<dbReference type="Gene3D" id="3.90.640.10">
    <property type="entry name" value="Actin, Chain A, domain 4"/>
    <property type="match status" value="1"/>
</dbReference>